<dbReference type="Gene3D" id="3.40.50.1820">
    <property type="entry name" value="alpha/beta hydrolase"/>
    <property type="match status" value="1"/>
</dbReference>
<name>A0A1T4Q5E4_9HYPH</name>
<dbReference type="SUPFAM" id="SSF53474">
    <property type="entry name" value="alpha/beta-Hydrolases"/>
    <property type="match status" value="1"/>
</dbReference>
<dbReference type="OrthoDB" id="217645at2"/>
<dbReference type="InterPro" id="IPR000073">
    <property type="entry name" value="AB_hydrolase_1"/>
</dbReference>
<dbReference type="PANTHER" id="PTHR22946">
    <property type="entry name" value="DIENELACTONE HYDROLASE DOMAIN-CONTAINING PROTEIN-RELATED"/>
    <property type="match status" value="1"/>
</dbReference>
<accession>A0A1T4Q5E4</accession>
<comment type="similarity">
    <text evidence="1">Belongs to the AB hydrolase superfamily. FUS2 hydrolase family.</text>
</comment>
<dbReference type="STRING" id="1365950.SAMN05428963_104357"/>
<dbReference type="AlphaFoldDB" id="A0A1T4Q5E4"/>
<organism evidence="4 5">
    <name type="scientific">Consotaella salsifontis</name>
    <dbReference type="NCBI Taxonomy" id="1365950"/>
    <lineage>
        <taxon>Bacteria</taxon>
        <taxon>Pseudomonadati</taxon>
        <taxon>Pseudomonadota</taxon>
        <taxon>Alphaproteobacteria</taxon>
        <taxon>Hyphomicrobiales</taxon>
        <taxon>Aurantimonadaceae</taxon>
        <taxon>Consotaella</taxon>
    </lineage>
</organism>
<reference evidence="4 5" key="1">
    <citation type="submission" date="2017-02" db="EMBL/GenBank/DDBJ databases">
        <authorList>
            <person name="Peterson S.W."/>
        </authorList>
    </citation>
    <scope>NUCLEOTIDE SEQUENCE [LARGE SCALE GENOMIC DNA]</scope>
    <source>
        <strain evidence="4 5">USBA 369</strain>
    </source>
</reference>
<evidence type="ECO:0000256" key="1">
    <source>
        <dbReference type="ARBA" id="ARBA00038115"/>
    </source>
</evidence>
<dbReference type="EMBL" id="FUXL01000004">
    <property type="protein sequence ID" value="SJZ98993.1"/>
    <property type="molecule type" value="Genomic_DNA"/>
</dbReference>
<dbReference type="RefSeq" id="WP_078707870.1">
    <property type="nucleotide sequence ID" value="NZ_FUXL01000004.1"/>
</dbReference>
<feature type="compositionally biased region" description="Polar residues" evidence="2">
    <location>
        <begin position="1"/>
        <end position="11"/>
    </location>
</feature>
<feature type="region of interest" description="Disordered" evidence="2">
    <location>
        <begin position="1"/>
        <end position="21"/>
    </location>
</feature>
<gene>
    <name evidence="4" type="ORF">SAMN05428963_104357</name>
</gene>
<evidence type="ECO:0000313" key="4">
    <source>
        <dbReference type="EMBL" id="SJZ98993.1"/>
    </source>
</evidence>
<evidence type="ECO:0000313" key="5">
    <source>
        <dbReference type="Proteomes" id="UP000190135"/>
    </source>
</evidence>
<dbReference type="Gene3D" id="1.20.1440.110">
    <property type="entry name" value="acylaminoacyl peptidase"/>
    <property type="match status" value="1"/>
</dbReference>
<dbReference type="InterPro" id="IPR050261">
    <property type="entry name" value="FrsA_esterase"/>
</dbReference>
<evidence type="ECO:0000259" key="3">
    <source>
        <dbReference type="Pfam" id="PF12697"/>
    </source>
</evidence>
<keyword evidence="5" id="KW-1185">Reference proteome</keyword>
<dbReference type="PANTHER" id="PTHR22946:SF12">
    <property type="entry name" value="CONIDIAL PIGMENT BIOSYNTHESIS PROTEIN AYG1 (AFU_ORTHOLOGUE AFUA_2G17550)"/>
    <property type="match status" value="1"/>
</dbReference>
<dbReference type="InterPro" id="IPR029058">
    <property type="entry name" value="AB_hydrolase_fold"/>
</dbReference>
<dbReference type="Pfam" id="PF12697">
    <property type="entry name" value="Abhydrolase_6"/>
    <property type="match status" value="1"/>
</dbReference>
<protein>
    <recommendedName>
        <fullName evidence="3">AB hydrolase-1 domain-containing protein</fullName>
    </recommendedName>
</protein>
<sequence length="421" mass="47335">MQIITPETTADQLPKDLKGESGHGVGRSALKVFKSPSLDYQFTKFLDFAPFLGAEIGEAYHVARNIDEDNIESWATEWSAMAYKIKALATEQRERGHKVSARETYFRASGYFEAAFFFLLEKHPSKETFYNEHIECFRAAGALFDPPYETIDIPFNGKTLPGYFLRSDNSGKPKPTVLIQTGGDGTCEQMYFTGGGQAALKRGYNVILFEGPGQSGAYRRDHELVYRPDWEVPVGAVIDYALSRPEVDPKRIAGIGYSLGGYLMPRAAAFDKRLSAVIAACLLPDVFESTVRTQGLDAILDKNFKGPLTHAQEWTLEEYLPRCGFRNGLKDLGAWIEHQRAFTLRGIEDKIDCPVLNIQTTGEGVPIFEGARSVFDKLKNPHNRFVLFTEDDGAEMHCCTNNRTLMHHAIFDWLDDLFEVR</sequence>
<proteinExistence type="inferred from homology"/>
<dbReference type="Proteomes" id="UP000190135">
    <property type="component" value="Unassembled WGS sequence"/>
</dbReference>
<feature type="domain" description="AB hydrolase-1" evidence="3">
    <location>
        <begin position="197"/>
        <end position="327"/>
    </location>
</feature>
<evidence type="ECO:0000256" key="2">
    <source>
        <dbReference type="SAM" id="MobiDB-lite"/>
    </source>
</evidence>